<accession>A0AAJ0EJH9</accession>
<comment type="caution">
    <text evidence="8">The sequence shown here is derived from an EMBL/GenBank/DDBJ whole genome shotgun (WGS) entry which is preliminary data.</text>
</comment>
<dbReference type="GO" id="GO:0003924">
    <property type="term" value="F:GTPase activity"/>
    <property type="evidence" value="ECO:0007669"/>
    <property type="project" value="InterPro"/>
</dbReference>
<dbReference type="PANTHER" id="PTHR43261">
    <property type="entry name" value="TRANSLATION ELONGATION FACTOR G-RELATED"/>
    <property type="match status" value="1"/>
</dbReference>
<dbReference type="SUPFAM" id="SSF54211">
    <property type="entry name" value="Ribosomal protein S5 domain 2-like"/>
    <property type="match status" value="1"/>
</dbReference>
<dbReference type="InterPro" id="IPR000795">
    <property type="entry name" value="T_Tr_GTP-bd_dom"/>
</dbReference>
<reference evidence="8" key="1">
    <citation type="submission" date="2021-06" db="EMBL/GenBank/DDBJ databases">
        <title>Comparative genomics, transcriptomics and evolutionary studies reveal genomic signatures of adaptation to plant cell wall in hemibiotrophic fungi.</title>
        <authorList>
            <consortium name="DOE Joint Genome Institute"/>
            <person name="Baroncelli R."/>
            <person name="Diaz J.F."/>
            <person name="Benocci T."/>
            <person name="Peng M."/>
            <person name="Battaglia E."/>
            <person name="Haridas S."/>
            <person name="Andreopoulos W."/>
            <person name="Labutti K."/>
            <person name="Pangilinan J."/>
            <person name="Floch G.L."/>
            <person name="Makela M.R."/>
            <person name="Henrissat B."/>
            <person name="Grigoriev I.V."/>
            <person name="Crouch J.A."/>
            <person name="De Vries R.P."/>
            <person name="Sukno S.A."/>
            <person name="Thon M.R."/>
        </authorList>
    </citation>
    <scope>NUCLEOTIDE SEQUENCE</scope>
    <source>
        <strain evidence="8">CBS 102054</strain>
    </source>
</reference>
<dbReference type="InterPro" id="IPR009000">
    <property type="entry name" value="Transl_B-barrel_sf"/>
</dbReference>
<dbReference type="Gene3D" id="3.30.70.240">
    <property type="match status" value="1"/>
</dbReference>
<dbReference type="InterPro" id="IPR031157">
    <property type="entry name" value="G_TR_CS"/>
</dbReference>
<dbReference type="SUPFAM" id="SSF50447">
    <property type="entry name" value="Translation proteins"/>
    <property type="match status" value="1"/>
</dbReference>
<dbReference type="Gene3D" id="3.30.70.870">
    <property type="entry name" value="Elongation Factor G (Translational Gtpase), domain 3"/>
    <property type="match status" value="1"/>
</dbReference>
<dbReference type="Pfam" id="PF22042">
    <property type="entry name" value="EF-G_D2"/>
    <property type="match status" value="1"/>
</dbReference>
<dbReference type="AlphaFoldDB" id="A0AAJ0EJH9"/>
<dbReference type="PROSITE" id="PS00301">
    <property type="entry name" value="G_TR_1"/>
    <property type="match status" value="1"/>
</dbReference>
<evidence type="ECO:0000313" key="9">
    <source>
        <dbReference type="Proteomes" id="UP001243989"/>
    </source>
</evidence>
<dbReference type="GeneID" id="85468423"/>
<feature type="domain" description="Tr-type G" evidence="7">
    <location>
        <begin position="71"/>
        <end position="350"/>
    </location>
</feature>
<organism evidence="8 9">
    <name type="scientific">Colletotrichum phormii</name>
    <dbReference type="NCBI Taxonomy" id="359342"/>
    <lineage>
        <taxon>Eukaryota</taxon>
        <taxon>Fungi</taxon>
        <taxon>Dikarya</taxon>
        <taxon>Ascomycota</taxon>
        <taxon>Pezizomycotina</taxon>
        <taxon>Sordariomycetes</taxon>
        <taxon>Hypocreomycetidae</taxon>
        <taxon>Glomerellales</taxon>
        <taxon>Glomerellaceae</taxon>
        <taxon>Colletotrichum</taxon>
        <taxon>Colletotrichum acutatum species complex</taxon>
    </lineage>
</organism>
<sequence length="828" mass="91262">MLVFRASVPRQGHVGRLPGQSYFAGIVSFRRSIHTPPVQSKHRSPTKDIRNIGIIAHVDAVRIQWLIQSQGKTTTTERMLYYSGVTRRVGDVDAGNTVTDFLDLERERGITIQSAAITFNWPLREECAPGITPKTINLIDTPGHQDFRFEVDRCLPVLDGAVCIIDSVKGVEAHTERVWASAHDHKIPRIVFVNKLDRDGASFRKSVLEIGSRLNGWPLVCQIPWWDGEQFVGVIDVIDRVGYRWKAEKQKTKYEFAELQEVLKGNYLLDEIETARERLIEGLAEWDESIMDLFADDPSKITGKMLKDSVRSAIRSGDGNVIPVLAGASFRHIGVEPLMDAIVDYLPSPDERPDLEIRAGSAKHNLVSLLDQNSNKKPGQQRVAAVASVFKVFNHPKEGILSFVRVYFGELHKNSSTWNTHNQLSERPFGLLQISAEKTEDIQHLATGQIGAIKGLKKARTGDTLLATVAQKQIPDALKHIQIRPPEIPPPVAFLAIDPLGPTASKELEIALDNASREDPSLRWSRDEKTEQFILQGMGKLHLDIAVYNLKQNPKVQADFGPIEVDYKECLTSSIGPHHVTFDRVVASKSGKVSCTATLEPLEDHHRQAALEPTIERDGNMIHVIIDLPEEGNFAFDPEEARQQLINGAVAAVARGPRRGSPVQGCHITITVDAAAAESPSGGHFAGAASRAVREALRDAHISRNAVGVLEPVMLLHISCPEAVAGLVQHDISSGAGGHVLEVNDKSAESSSRIDVSSIYAPPDPYEIVASLRGKKSLARTVEIVAKVPFKEVLNFDEQLRGKTGGRHSMTMAFDSFDRVVGQREKAL</sequence>
<dbReference type="InterPro" id="IPR027417">
    <property type="entry name" value="P-loop_NTPase"/>
</dbReference>
<dbReference type="SUPFAM" id="SSF52540">
    <property type="entry name" value="P-loop containing nucleoside triphosphate hydrolases"/>
    <property type="match status" value="1"/>
</dbReference>
<dbReference type="InterPro" id="IPR035647">
    <property type="entry name" value="EFG_III/V"/>
</dbReference>
<dbReference type="InterPro" id="IPR053905">
    <property type="entry name" value="EF-G-like_DII"/>
</dbReference>
<dbReference type="EMBL" id="JAHMHQ010000003">
    <property type="protein sequence ID" value="KAK1641049.1"/>
    <property type="molecule type" value="Genomic_DNA"/>
</dbReference>
<dbReference type="GO" id="GO:0005759">
    <property type="term" value="C:mitochondrial matrix"/>
    <property type="evidence" value="ECO:0007669"/>
    <property type="project" value="UniProtKB-ARBA"/>
</dbReference>
<comment type="function">
    <text evidence="6">Catalyzes the GTP-dependent ribosomal translocation step during translation elongation. During this step, the ribosome changes from the pre-translocational (PRE) to the post-translocational (POST) state as the newly formed A-site-bound peptidyl-tRNA and P-site-bound deacylated tRNA move to the P and E sites, respectively. Catalyzes the coordinated movement of the two tRNA molecules, the mRNA and conformational changes in the ribosome.</text>
</comment>
<evidence type="ECO:0000256" key="4">
    <source>
        <dbReference type="ARBA" id="ARBA00023128"/>
    </source>
</evidence>
<dbReference type="Gene3D" id="3.30.230.10">
    <property type="match status" value="1"/>
</dbReference>
<dbReference type="Gene3D" id="2.40.30.10">
    <property type="entry name" value="Translation factors"/>
    <property type="match status" value="1"/>
</dbReference>
<dbReference type="InterPro" id="IPR041095">
    <property type="entry name" value="EFG_II"/>
</dbReference>
<evidence type="ECO:0000256" key="1">
    <source>
        <dbReference type="ARBA" id="ARBA00017891"/>
    </source>
</evidence>
<evidence type="ECO:0000256" key="3">
    <source>
        <dbReference type="ARBA" id="ARBA00022917"/>
    </source>
</evidence>
<dbReference type="Pfam" id="PF14492">
    <property type="entry name" value="EFG_III"/>
    <property type="match status" value="1"/>
</dbReference>
<dbReference type="InterPro" id="IPR035649">
    <property type="entry name" value="EFG_V"/>
</dbReference>
<dbReference type="GO" id="GO:0003746">
    <property type="term" value="F:translation elongation factor activity"/>
    <property type="evidence" value="ECO:0007669"/>
    <property type="project" value="UniProtKB-KW"/>
</dbReference>
<dbReference type="PRINTS" id="PR00315">
    <property type="entry name" value="ELONGATNFCT"/>
</dbReference>
<protein>
    <recommendedName>
        <fullName evidence="1">Elongation factor 2</fullName>
    </recommendedName>
</protein>
<dbReference type="InterPro" id="IPR014721">
    <property type="entry name" value="Ribsml_uS5_D2-typ_fold_subgr"/>
</dbReference>
<keyword evidence="8" id="KW-0251">Elongation factor</keyword>
<dbReference type="RefSeq" id="XP_060449656.1">
    <property type="nucleotide sequence ID" value="XM_060583561.1"/>
</dbReference>
<evidence type="ECO:0000256" key="5">
    <source>
        <dbReference type="ARBA" id="ARBA00023134"/>
    </source>
</evidence>
<keyword evidence="4" id="KW-0496">Mitochondrion</keyword>
<dbReference type="GO" id="GO:0005525">
    <property type="term" value="F:GTP binding"/>
    <property type="evidence" value="ECO:0007669"/>
    <property type="project" value="UniProtKB-KW"/>
</dbReference>
<evidence type="ECO:0000259" key="7">
    <source>
        <dbReference type="PROSITE" id="PS51722"/>
    </source>
</evidence>
<gene>
    <name evidence="8" type="ORF">BDP81DRAFT_309634</name>
</gene>
<dbReference type="GO" id="GO:0032543">
    <property type="term" value="P:mitochondrial translation"/>
    <property type="evidence" value="ECO:0007669"/>
    <property type="project" value="TreeGrafter"/>
</dbReference>
<evidence type="ECO:0000313" key="8">
    <source>
        <dbReference type="EMBL" id="KAK1641049.1"/>
    </source>
</evidence>
<keyword evidence="3" id="KW-0648">Protein biosynthesis</keyword>
<dbReference type="PANTHER" id="PTHR43261:SF1">
    <property type="entry name" value="RIBOSOME-RELEASING FACTOR 2, MITOCHONDRIAL"/>
    <property type="match status" value="1"/>
</dbReference>
<dbReference type="CDD" id="cd16262">
    <property type="entry name" value="EFG_III"/>
    <property type="match status" value="1"/>
</dbReference>
<keyword evidence="2" id="KW-0547">Nucleotide-binding</keyword>
<evidence type="ECO:0000256" key="2">
    <source>
        <dbReference type="ARBA" id="ARBA00022741"/>
    </source>
</evidence>
<dbReference type="PROSITE" id="PS51722">
    <property type="entry name" value="G_TR_2"/>
    <property type="match status" value="1"/>
</dbReference>
<dbReference type="GO" id="GO:0032790">
    <property type="term" value="P:ribosome disassembly"/>
    <property type="evidence" value="ECO:0007669"/>
    <property type="project" value="TreeGrafter"/>
</dbReference>
<dbReference type="Gene3D" id="3.40.50.300">
    <property type="entry name" value="P-loop containing nucleotide triphosphate hydrolases"/>
    <property type="match status" value="1"/>
</dbReference>
<evidence type="ECO:0000256" key="6">
    <source>
        <dbReference type="ARBA" id="ARBA00024731"/>
    </source>
</evidence>
<dbReference type="Pfam" id="PF00009">
    <property type="entry name" value="GTP_EFTU"/>
    <property type="match status" value="1"/>
</dbReference>
<dbReference type="NCBIfam" id="TIGR00231">
    <property type="entry name" value="small_GTP"/>
    <property type="match status" value="1"/>
</dbReference>
<dbReference type="InterPro" id="IPR020568">
    <property type="entry name" value="Ribosomal_Su5_D2-typ_SF"/>
</dbReference>
<name>A0AAJ0EJH9_9PEZI</name>
<dbReference type="SUPFAM" id="SSF54980">
    <property type="entry name" value="EF-G C-terminal domain-like"/>
    <property type="match status" value="2"/>
</dbReference>
<dbReference type="InterPro" id="IPR005225">
    <property type="entry name" value="Small_GTP-bd"/>
</dbReference>
<dbReference type="CDD" id="cd03713">
    <property type="entry name" value="EFG_mtEFG_C"/>
    <property type="match status" value="1"/>
</dbReference>
<keyword evidence="5" id="KW-0342">GTP-binding</keyword>
<dbReference type="Proteomes" id="UP001243989">
    <property type="component" value="Unassembled WGS sequence"/>
</dbReference>
<keyword evidence="9" id="KW-1185">Reference proteome</keyword>
<proteinExistence type="predicted"/>
<dbReference type="FunFam" id="3.40.50.300:FF:000514">
    <property type="entry name" value="Ribosome-releasing factor 2, mitochondrial"/>
    <property type="match status" value="1"/>
</dbReference>
<dbReference type="InterPro" id="IPR009022">
    <property type="entry name" value="EFG_III"/>
</dbReference>